<evidence type="ECO:0000313" key="2">
    <source>
        <dbReference type="EMBL" id="MBB5371987.1"/>
    </source>
</evidence>
<name>A0A840VAY0_9PROT</name>
<dbReference type="RefSeq" id="WP_183264992.1">
    <property type="nucleotide sequence ID" value="NZ_JACHFJ010000001.1"/>
</dbReference>
<dbReference type="AlphaFoldDB" id="A0A840VAY0"/>
<sequence length="117" mass="11728">MKNMIKAAVPCLVAAGILCSTAPSALASGTDDSSAILSSLGNTQVESSQLAKLRGGALSVASVNIGTDSNNTANNSPTGTINNNQSVNNNTGLTTILQNTGNNALLQSSMTVNIVVH</sequence>
<gene>
    <name evidence="2" type="ORF">HNP71_000211</name>
</gene>
<proteinExistence type="predicted"/>
<accession>A0A840VAY0</accession>
<reference evidence="2 3" key="1">
    <citation type="submission" date="2020-08" db="EMBL/GenBank/DDBJ databases">
        <title>Genomic Encyclopedia of Type Strains, Phase IV (KMG-IV): sequencing the most valuable type-strain genomes for metagenomic binning, comparative biology and taxonomic classification.</title>
        <authorList>
            <person name="Goeker M."/>
        </authorList>
    </citation>
    <scope>NUCLEOTIDE SEQUENCE [LARGE SCALE GENOMIC DNA]</scope>
    <source>
        <strain evidence="2 3">DSM 27026</strain>
    </source>
</reference>
<feature type="chain" id="PRO_5032566400" evidence="1">
    <location>
        <begin position="28"/>
        <end position="117"/>
    </location>
</feature>
<keyword evidence="1" id="KW-0732">Signal</keyword>
<keyword evidence="3" id="KW-1185">Reference proteome</keyword>
<protein>
    <submittedName>
        <fullName evidence="2">Uncharacterized protein</fullName>
    </submittedName>
</protein>
<organism evidence="2 3">
    <name type="scientific">Acidocella aromatica</name>
    <dbReference type="NCBI Taxonomy" id="1303579"/>
    <lineage>
        <taxon>Bacteria</taxon>
        <taxon>Pseudomonadati</taxon>
        <taxon>Pseudomonadota</taxon>
        <taxon>Alphaproteobacteria</taxon>
        <taxon>Acetobacterales</taxon>
        <taxon>Acidocellaceae</taxon>
        <taxon>Acidocella</taxon>
    </lineage>
</organism>
<dbReference type="Proteomes" id="UP000553706">
    <property type="component" value="Unassembled WGS sequence"/>
</dbReference>
<dbReference type="EMBL" id="JACHFJ010000001">
    <property type="protein sequence ID" value="MBB5371987.1"/>
    <property type="molecule type" value="Genomic_DNA"/>
</dbReference>
<feature type="signal peptide" evidence="1">
    <location>
        <begin position="1"/>
        <end position="27"/>
    </location>
</feature>
<evidence type="ECO:0000313" key="3">
    <source>
        <dbReference type="Proteomes" id="UP000553706"/>
    </source>
</evidence>
<comment type="caution">
    <text evidence="2">The sequence shown here is derived from an EMBL/GenBank/DDBJ whole genome shotgun (WGS) entry which is preliminary data.</text>
</comment>
<evidence type="ECO:0000256" key="1">
    <source>
        <dbReference type="SAM" id="SignalP"/>
    </source>
</evidence>